<keyword evidence="2" id="KW-1185">Reference proteome</keyword>
<name>A0ABS5IUA2_9BACT</name>
<comment type="caution">
    <text evidence="1">The sequence shown here is derived from an EMBL/GenBank/DDBJ whole genome shotgun (WGS) entry which is preliminary data.</text>
</comment>
<dbReference type="GO" id="GO:0004519">
    <property type="term" value="F:endonuclease activity"/>
    <property type="evidence" value="ECO:0007669"/>
    <property type="project" value="UniProtKB-KW"/>
</dbReference>
<keyword evidence="1" id="KW-0540">Nuclease</keyword>
<protein>
    <submittedName>
        <fullName evidence="1">Restriction endonuclease</fullName>
        <ecNumber evidence="1">3.1.21.-</ecNumber>
    </submittedName>
</protein>
<reference evidence="1 2" key="1">
    <citation type="submission" date="2021-04" db="EMBL/GenBank/DDBJ databases">
        <title>Chitinophaga sp. nov., isolated from the rhizosphere soil.</title>
        <authorList>
            <person name="He S."/>
        </authorList>
    </citation>
    <scope>NUCLEOTIDE SEQUENCE [LARGE SCALE GENOMIC DNA]</scope>
    <source>
        <strain evidence="1 2">2R12</strain>
    </source>
</reference>
<keyword evidence="1" id="KW-0378">Hydrolase</keyword>
<organism evidence="1 2">
    <name type="scientific">Chitinophaga hostae</name>
    <dbReference type="NCBI Taxonomy" id="2831022"/>
    <lineage>
        <taxon>Bacteria</taxon>
        <taxon>Pseudomonadati</taxon>
        <taxon>Bacteroidota</taxon>
        <taxon>Chitinophagia</taxon>
        <taxon>Chitinophagales</taxon>
        <taxon>Chitinophagaceae</taxon>
        <taxon>Chitinophaga</taxon>
    </lineage>
</organism>
<dbReference type="Proteomes" id="UP000676386">
    <property type="component" value="Unassembled WGS sequence"/>
</dbReference>
<dbReference type="Gene3D" id="3.40.91.30">
    <property type="match status" value="1"/>
</dbReference>
<evidence type="ECO:0000313" key="1">
    <source>
        <dbReference type="EMBL" id="MBS0026490.1"/>
    </source>
</evidence>
<gene>
    <name evidence="1" type="ORF">KE626_04120</name>
</gene>
<evidence type="ECO:0000313" key="2">
    <source>
        <dbReference type="Proteomes" id="UP000676386"/>
    </source>
</evidence>
<dbReference type="GO" id="GO:0016787">
    <property type="term" value="F:hydrolase activity"/>
    <property type="evidence" value="ECO:0007669"/>
    <property type="project" value="UniProtKB-KW"/>
</dbReference>
<keyword evidence="1" id="KW-0255">Endonuclease</keyword>
<dbReference type="EC" id="3.1.21.-" evidence="1"/>
<sequence length="340" mass="39486">MNIARDTTVTKELIKSEYSKLKEHLGHQPSSKDFYKQTNIKEYHVITHFLFYSNLVEEMGDIRKSFGQEDYGDEEYWENYGNLIRKIGKTPTAAEWRFYQCKPLISSYIKRFSKKWSEIPSLFLNYATDKPEWLDIIPLIPSVLKENVQIPIINSSLEFKYSQFIPPILSDFLTLSTSEEKSTEFERKVNLIFQMLGFEVNNYGQGTGRNPDGIAKATQFGYAILIDAKARRDTYQIGTEDRKFIEYIKTHINTLNRTGHRIVYFLIVSSNFKSVSDISLKNILRETGISTTLITAFSLLKILARKIEQPNNLPLDRIKDIFITQGIITDKQIEKFLLAK</sequence>
<proteinExistence type="predicted"/>
<accession>A0ABS5IUA2</accession>
<dbReference type="RefSeq" id="WP_211971594.1">
    <property type="nucleotide sequence ID" value="NZ_CBFHAM010000015.1"/>
</dbReference>
<dbReference type="EMBL" id="JAGTXB010000001">
    <property type="protein sequence ID" value="MBS0026490.1"/>
    <property type="molecule type" value="Genomic_DNA"/>
</dbReference>